<dbReference type="Gene3D" id="1.20.1740.10">
    <property type="entry name" value="Amino acid/polyamine transporter I"/>
    <property type="match status" value="1"/>
</dbReference>
<keyword evidence="4 9" id="KW-0812">Transmembrane</keyword>
<feature type="transmembrane region" description="Helical" evidence="9">
    <location>
        <begin position="349"/>
        <end position="373"/>
    </location>
</feature>
<keyword evidence="7 9" id="KW-0472">Membrane</keyword>
<dbReference type="Pfam" id="PF13520">
    <property type="entry name" value="AA_permease_2"/>
    <property type="match status" value="1"/>
</dbReference>
<evidence type="ECO:0000256" key="9">
    <source>
        <dbReference type="SAM" id="Phobius"/>
    </source>
</evidence>
<dbReference type="InterPro" id="IPR002293">
    <property type="entry name" value="AA/rel_permease1"/>
</dbReference>
<proteinExistence type="inferred from homology"/>
<dbReference type="InterPro" id="IPR044566">
    <property type="entry name" value="RMV1-like"/>
</dbReference>
<dbReference type="InParanoid" id="A0A251SXH1"/>
<evidence type="ECO:0000313" key="10">
    <source>
        <dbReference type="EMBL" id="OTG02261.1"/>
    </source>
</evidence>
<dbReference type="PANTHER" id="PTHR45826">
    <property type="entry name" value="POLYAMINE TRANSPORTER PUT1"/>
    <property type="match status" value="1"/>
</dbReference>
<evidence type="ECO:0000256" key="8">
    <source>
        <dbReference type="ARBA" id="ARBA00024041"/>
    </source>
</evidence>
<protein>
    <submittedName>
        <fullName evidence="10">Putative polyamine transporter PUT1</fullName>
    </submittedName>
</protein>
<keyword evidence="3" id="KW-1003">Cell membrane</keyword>
<name>A0A251SXH1_HELAN</name>
<dbReference type="AlphaFoldDB" id="A0A251SXH1"/>
<dbReference type="FunCoup" id="A0A251SXH1">
    <property type="interactions" value="537"/>
</dbReference>
<feature type="transmembrane region" description="Helical" evidence="9">
    <location>
        <begin position="161"/>
        <end position="180"/>
    </location>
</feature>
<keyword evidence="5" id="KW-0769">Symport</keyword>
<feature type="transmembrane region" description="Helical" evidence="9">
    <location>
        <begin position="471"/>
        <end position="489"/>
    </location>
</feature>
<feature type="transmembrane region" description="Helical" evidence="9">
    <location>
        <begin position="530"/>
        <end position="548"/>
    </location>
</feature>
<reference evidence="11" key="1">
    <citation type="journal article" date="2017" name="Nature">
        <title>The sunflower genome provides insights into oil metabolism, flowering and Asterid evolution.</title>
        <authorList>
            <person name="Badouin H."/>
            <person name="Gouzy J."/>
            <person name="Grassa C.J."/>
            <person name="Murat F."/>
            <person name="Staton S.E."/>
            <person name="Cottret L."/>
            <person name="Lelandais-Briere C."/>
            <person name="Owens G.L."/>
            <person name="Carrere S."/>
            <person name="Mayjonade B."/>
            <person name="Legrand L."/>
            <person name="Gill N."/>
            <person name="Kane N.C."/>
            <person name="Bowers J.E."/>
            <person name="Hubner S."/>
            <person name="Bellec A."/>
            <person name="Berard A."/>
            <person name="Berges H."/>
            <person name="Blanchet N."/>
            <person name="Boniface M.C."/>
            <person name="Brunel D."/>
            <person name="Catrice O."/>
            <person name="Chaidir N."/>
            <person name="Claudel C."/>
            <person name="Donnadieu C."/>
            <person name="Faraut T."/>
            <person name="Fievet G."/>
            <person name="Helmstetter N."/>
            <person name="King M."/>
            <person name="Knapp S.J."/>
            <person name="Lai Z."/>
            <person name="Le Paslier M.C."/>
            <person name="Lippi Y."/>
            <person name="Lorenzon L."/>
            <person name="Mandel J.R."/>
            <person name="Marage G."/>
            <person name="Marchand G."/>
            <person name="Marquand E."/>
            <person name="Bret-Mestries E."/>
            <person name="Morien E."/>
            <person name="Nambeesan S."/>
            <person name="Nguyen T."/>
            <person name="Pegot-Espagnet P."/>
            <person name="Pouilly N."/>
            <person name="Raftis F."/>
            <person name="Sallet E."/>
            <person name="Schiex T."/>
            <person name="Thomas J."/>
            <person name="Vandecasteele C."/>
            <person name="Vares D."/>
            <person name="Vear F."/>
            <person name="Vautrin S."/>
            <person name="Crespi M."/>
            <person name="Mangin B."/>
            <person name="Burke J.M."/>
            <person name="Salse J."/>
            <person name="Munos S."/>
            <person name="Vincourt P."/>
            <person name="Rieseberg L.H."/>
            <person name="Langlade N.B."/>
        </authorList>
    </citation>
    <scope>NUCLEOTIDE SEQUENCE [LARGE SCALE GENOMIC DNA]</scope>
    <source>
        <strain evidence="11">cv. SF193</strain>
    </source>
</reference>
<dbReference type="GO" id="GO:0015293">
    <property type="term" value="F:symporter activity"/>
    <property type="evidence" value="ECO:0007669"/>
    <property type="project" value="UniProtKB-KW"/>
</dbReference>
<evidence type="ECO:0000256" key="5">
    <source>
        <dbReference type="ARBA" id="ARBA00022847"/>
    </source>
</evidence>
<evidence type="ECO:0000256" key="2">
    <source>
        <dbReference type="ARBA" id="ARBA00022448"/>
    </source>
</evidence>
<accession>A0A251SXH1</accession>
<dbReference type="EMBL" id="CM007902">
    <property type="protein sequence ID" value="OTG02261.1"/>
    <property type="molecule type" value="Genomic_DNA"/>
</dbReference>
<dbReference type="OMA" id="FPQDGGY"/>
<feature type="transmembrane region" description="Helical" evidence="9">
    <location>
        <begin position="441"/>
        <end position="459"/>
    </location>
</feature>
<comment type="subcellular location">
    <subcellularLocation>
        <location evidence="1">Cell membrane</location>
        <topology evidence="1">Multi-pass membrane protein</topology>
    </subcellularLocation>
</comment>
<keyword evidence="2" id="KW-0813">Transport</keyword>
<evidence type="ECO:0000256" key="4">
    <source>
        <dbReference type="ARBA" id="ARBA00022692"/>
    </source>
</evidence>
<feature type="transmembrane region" description="Helical" evidence="9">
    <location>
        <begin position="135"/>
        <end position="155"/>
    </location>
</feature>
<organism evidence="10 11">
    <name type="scientific">Helianthus annuus</name>
    <name type="common">Common sunflower</name>
    <dbReference type="NCBI Taxonomy" id="4232"/>
    <lineage>
        <taxon>Eukaryota</taxon>
        <taxon>Viridiplantae</taxon>
        <taxon>Streptophyta</taxon>
        <taxon>Embryophyta</taxon>
        <taxon>Tracheophyta</taxon>
        <taxon>Spermatophyta</taxon>
        <taxon>Magnoliopsida</taxon>
        <taxon>eudicotyledons</taxon>
        <taxon>Gunneridae</taxon>
        <taxon>Pentapetalae</taxon>
        <taxon>asterids</taxon>
        <taxon>campanulids</taxon>
        <taxon>Asterales</taxon>
        <taxon>Asteraceae</taxon>
        <taxon>Asteroideae</taxon>
        <taxon>Heliantheae alliance</taxon>
        <taxon>Heliantheae</taxon>
        <taxon>Helianthus</taxon>
    </lineage>
</organism>
<gene>
    <name evidence="10" type="primary">PUT1</name>
    <name evidence="10" type="ORF">HannXRQ_Chr13g0411051</name>
</gene>
<sequence length="582" mass="64348">MTGEYNKITLRSNIDPKSISPLQKVVLKQTLIASMDHHKQVSDQQVRKPASPTKCSAHGISEVTITTGVPAKTSPVASSEKGSGDCTGKVDDQKLRITTNKQTSIPMGGYNVEYAGINEEQHSPRTNPCHSYKKISLLPLIFLIFYEVSGGPFGVEDSVKAAGPLLALVGFLVFPFIWSVPEALITAEMGTMFPEDGGYVVWVSSALGQYWGFQQGWMKWLSGVIDNALYPVLFLDYLKSGFPALGDGYPRILAVIGLTVALTYMNFRGLTIVGWVAVLLGVFSILPFVIMGFVSVPKIDPARWLVVDLHIIDWNLYLNTLFWNLNYWDSISTLAGEVDNPKKTLPKALFYALIFVICGYFFPLLIGTGAVPLDRDLWTDGYFSDIAKIVGGVWLRWWVQAGAAMSNMGMFVTEMSSDSFQLLGMAERGMLPEFFAKRSRYGTPVIGILFSASGVVLLSQLTFQEIVAAENFLYCFGMILEFIAFVRLRMLYPAVSRPYKIPVGTVGAVLMCVPPTILICVVLALSTLKVMAISVFAILFGLVLQPFLKYVEKKRWVRFSTSADLPDLHNVDENDESLCLSE</sequence>
<dbReference type="GO" id="GO:0015203">
    <property type="term" value="F:polyamine transmembrane transporter activity"/>
    <property type="evidence" value="ECO:0007669"/>
    <property type="project" value="UniProtKB-ARBA"/>
</dbReference>
<dbReference type="PANTHER" id="PTHR45826:SF2">
    <property type="entry name" value="AMINO ACID TRANSPORTER"/>
    <property type="match status" value="1"/>
</dbReference>
<keyword evidence="6 9" id="KW-1133">Transmembrane helix</keyword>
<feature type="transmembrane region" description="Helical" evidence="9">
    <location>
        <begin position="273"/>
        <end position="294"/>
    </location>
</feature>
<keyword evidence="11" id="KW-1185">Reference proteome</keyword>
<dbReference type="STRING" id="4232.A0A251SXH1"/>
<evidence type="ECO:0000256" key="7">
    <source>
        <dbReference type="ARBA" id="ARBA00023136"/>
    </source>
</evidence>
<dbReference type="FunFam" id="1.20.1740.10:FF:000041">
    <property type="entry name" value="Amino acid permease, putative"/>
    <property type="match status" value="1"/>
</dbReference>
<comment type="similarity">
    <text evidence="8">Belongs to the amino acid-polyamine-organocation (APC) superfamily. Polyamine:cation symporter (PHS) (TC 2.A.3.12) family.</text>
</comment>
<evidence type="ECO:0000256" key="3">
    <source>
        <dbReference type="ARBA" id="ARBA00022475"/>
    </source>
</evidence>
<dbReference type="GO" id="GO:0005886">
    <property type="term" value="C:plasma membrane"/>
    <property type="evidence" value="ECO:0007669"/>
    <property type="project" value="UniProtKB-SubCell"/>
</dbReference>
<dbReference type="Proteomes" id="UP000215914">
    <property type="component" value="Chromosome 13"/>
</dbReference>
<evidence type="ECO:0000256" key="6">
    <source>
        <dbReference type="ARBA" id="ARBA00022989"/>
    </source>
</evidence>
<evidence type="ECO:0000313" key="11">
    <source>
        <dbReference type="Proteomes" id="UP000215914"/>
    </source>
</evidence>
<feature type="transmembrane region" description="Helical" evidence="9">
    <location>
        <begin position="501"/>
        <end position="524"/>
    </location>
</feature>
<evidence type="ECO:0000256" key="1">
    <source>
        <dbReference type="ARBA" id="ARBA00004651"/>
    </source>
</evidence>